<keyword evidence="1" id="KW-0067">ATP-binding</keyword>
<evidence type="ECO:0000313" key="2">
    <source>
        <dbReference type="Proteomes" id="UP000265520"/>
    </source>
</evidence>
<keyword evidence="2" id="KW-1185">Reference proteome</keyword>
<dbReference type="AlphaFoldDB" id="A0A392N7S5"/>
<proteinExistence type="predicted"/>
<dbReference type="EMBL" id="LXQA010030893">
    <property type="protein sequence ID" value="MCH95860.1"/>
    <property type="molecule type" value="Genomic_DNA"/>
</dbReference>
<protein>
    <submittedName>
        <fullName evidence="1">DNA repair helicase XPB1</fullName>
    </submittedName>
</protein>
<sequence length="59" mass="6171">MVISLDGKSMNVGARGDGFTVSKALGEIEGTHDELLNEAEVAAAAEEKEAHAFEIDPAQ</sequence>
<comment type="caution">
    <text evidence="1">The sequence shown here is derived from an EMBL/GenBank/DDBJ whole genome shotgun (WGS) entry which is preliminary data.</text>
</comment>
<keyword evidence="1" id="KW-0547">Nucleotide-binding</keyword>
<dbReference type="Proteomes" id="UP000265520">
    <property type="component" value="Unassembled WGS sequence"/>
</dbReference>
<organism evidence="1 2">
    <name type="scientific">Trifolium medium</name>
    <dbReference type="NCBI Taxonomy" id="97028"/>
    <lineage>
        <taxon>Eukaryota</taxon>
        <taxon>Viridiplantae</taxon>
        <taxon>Streptophyta</taxon>
        <taxon>Embryophyta</taxon>
        <taxon>Tracheophyta</taxon>
        <taxon>Spermatophyta</taxon>
        <taxon>Magnoliopsida</taxon>
        <taxon>eudicotyledons</taxon>
        <taxon>Gunneridae</taxon>
        <taxon>Pentapetalae</taxon>
        <taxon>rosids</taxon>
        <taxon>fabids</taxon>
        <taxon>Fabales</taxon>
        <taxon>Fabaceae</taxon>
        <taxon>Papilionoideae</taxon>
        <taxon>50 kb inversion clade</taxon>
        <taxon>NPAAA clade</taxon>
        <taxon>Hologalegina</taxon>
        <taxon>IRL clade</taxon>
        <taxon>Trifolieae</taxon>
        <taxon>Trifolium</taxon>
    </lineage>
</organism>
<keyword evidence="1" id="KW-0347">Helicase</keyword>
<name>A0A392N7S5_9FABA</name>
<keyword evidence="1" id="KW-0378">Hydrolase</keyword>
<feature type="non-terminal residue" evidence="1">
    <location>
        <position position="59"/>
    </location>
</feature>
<dbReference type="GO" id="GO:0004386">
    <property type="term" value="F:helicase activity"/>
    <property type="evidence" value="ECO:0007669"/>
    <property type="project" value="UniProtKB-KW"/>
</dbReference>
<accession>A0A392N7S5</accession>
<reference evidence="1 2" key="1">
    <citation type="journal article" date="2018" name="Front. Plant Sci.">
        <title>Red Clover (Trifolium pratense) and Zigzag Clover (T. medium) - A Picture of Genomic Similarities and Differences.</title>
        <authorList>
            <person name="Dluhosova J."/>
            <person name="Istvanek J."/>
            <person name="Nedelnik J."/>
            <person name="Repkova J."/>
        </authorList>
    </citation>
    <scope>NUCLEOTIDE SEQUENCE [LARGE SCALE GENOMIC DNA]</scope>
    <source>
        <strain evidence="2">cv. 10/8</strain>
        <tissue evidence="1">Leaf</tissue>
    </source>
</reference>
<evidence type="ECO:0000313" key="1">
    <source>
        <dbReference type="EMBL" id="MCH95860.1"/>
    </source>
</evidence>